<comment type="caution">
    <text evidence="7">The sequence shown here is derived from an EMBL/GenBank/DDBJ whole genome shotgun (WGS) entry which is preliminary data.</text>
</comment>
<name>A0A8H4UDB6_9HYPO</name>
<dbReference type="Pfam" id="PF00450">
    <property type="entry name" value="Peptidase_S10"/>
    <property type="match status" value="1"/>
</dbReference>
<proteinExistence type="inferred from homology"/>
<keyword evidence="4 6" id="KW-0378">Hydrolase</keyword>
<keyword evidence="6" id="KW-0732">Signal</keyword>
<gene>
    <name evidence="7" type="ORF">FZEAL_8966</name>
</gene>
<feature type="chain" id="PRO_5034263685" description="Carboxypeptidase" evidence="6">
    <location>
        <begin position="21"/>
        <end position="371"/>
    </location>
</feature>
<dbReference type="Proteomes" id="UP000635477">
    <property type="component" value="Unassembled WGS sequence"/>
</dbReference>
<dbReference type="EC" id="3.4.16.-" evidence="6"/>
<evidence type="ECO:0000256" key="3">
    <source>
        <dbReference type="ARBA" id="ARBA00022670"/>
    </source>
</evidence>
<keyword evidence="3 6" id="KW-0645">Protease</keyword>
<dbReference type="InterPro" id="IPR029058">
    <property type="entry name" value="AB_hydrolase_fold"/>
</dbReference>
<protein>
    <recommendedName>
        <fullName evidence="6">Carboxypeptidase</fullName>
        <ecNumber evidence="6">3.4.16.-</ecNumber>
    </recommendedName>
</protein>
<dbReference type="PANTHER" id="PTHR11802:SF453">
    <property type="entry name" value="S1, PUTATIVE-RELATED"/>
    <property type="match status" value="1"/>
</dbReference>
<reference evidence="7" key="1">
    <citation type="journal article" date="2020" name="BMC Genomics">
        <title>Correction to: Identification and distribution of gene clusters required for synthesis of sphingolipid metabolism inhibitors in diverse species of the filamentous fungus Fusarium.</title>
        <authorList>
            <person name="Kim H.S."/>
            <person name="Lohmar J.M."/>
            <person name="Busman M."/>
            <person name="Brown D.W."/>
            <person name="Naumann T.A."/>
            <person name="Divon H.H."/>
            <person name="Lysoe E."/>
            <person name="Uhlig S."/>
            <person name="Proctor R.H."/>
        </authorList>
    </citation>
    <scope>NUCLEOTIDE SEQUENCE</scope>
    <source>
        <strain evidence="7">NRRL 22465</strain>
    </source>
</reference>
<dbReference type="SUPFAM" id="SSF53474">
    <property type="entry name" value="alpha/beta-Hydrolases"/>
    <property type="match status" value="1"/>
</dbReference>
<dbReference type="InterPro" id="IPR001563">
    <property type="entry name" value="Peptidase_S10"/>
</dbReference>
<evidence type="ECO:0000313" key="8">
    <source>
        <dbReference type="Proteomes" id="UP000635477"/>
    </source>
</evidence>
<evidence type="ECO:0000256" key="4">
    <source>
        <dbReference type="ARBA" id="ARBA00022801"/>
    </source>
</evidence>
<dbReference type="OrthoDB" id="443318at2759"/>
<reference evidence="7" key="2">
    <citation type="submission" date="2020-05" db="EMBL/GenBank/DDBJ databases">
        <authorList>
            <person name="Kim H.-S."/>
            <person name="Proctor R.H."/>
            <person name="Brown D.W."/>
        </authorList>
    </citation>
    <scope>NUCLEOTIDE SEQUENCE</scope>
    <source>
        <strain evidence="7">NRRL 22465</strain>
    </source>
</reference>
<evidence type="ECO:0000256" key="1">
    <source>
        <dbReference type="ARBA" id="ARBA00009431"/>
    </source>
</evidence>
<dbReference type="AlphaFoldDB" id="A0A8H4UDB6"/>
<feature type="signal peptide" evidence="6">
    <location>
        <begin position="1"/>
        <end position="20"/>
    </location>
</feature>
<comment type="similarity">
    <text evidence="1 6">Belongs to the peptidase S10 family.</text>
</comment>
<dbReference type="GO" id="GO:0006508">
    <property type="term" value="P:proteolysis"/>
    <property type="evidence" value="ECO:0007669"/>
    <property type="project" value="UniProtKB-KW"/>
</dbReference>
<dbReference type="GO" id="GO:0000324">
    <property type="term" value="C:fungal-type vacuole"/>
    <property type="evidence" value="ECO:0007669"/>
    <property type="project" value="TreeGrafter"/>
</dbReference>
<evidence type="ECO:0000313" key="7">
    <source>
        <dbReference type="EMBL" id="KAF4974093.1"/>
    </source>
</evidence>
<dbReference type="Gene3D" id="3.40.50.1820">
    <property type="entry name" value="alpha/beta hydrolase"/>
    <property type="match status" value="1"/>
</dbReference>
<accession>A0A8H4UDB6</accession>
<organism evidence="7 8">
    <name type="scientific">Fusarium zealandicum</name>
    <dbReference type="NCBI Taxonomy" id="1053134"/>
    <lineage>
        <taxon>Eukaryota</taxon>
        <taxon>Fungi</taxon>
        <taxon>Dikarya</taxon>
        <taxon>Ascomycota</taxon>
        <taxon>Pezizomycotina</taxon>
        <taxon>Sordariomycetes</taxon>
        <taxon>Hypocreomycetidae</taxon>
        <taxon>Hypocreales</taxon>
        <taxon>Nectriaceae</taxon>
        <taxon>Fusarium</taxon>
        <taxon>Fusarium staphyleae species complex</taxon>
    </lineage>
</organism>
<dbReference type="PANTHER" id="PTHR11802">
    <property type="entry name" value="SERINE PROTEASE FAMILY S10 SERINE CARBOXYPEPTIDASE"/>
    <property type="match status" value="1"/>
</dbReference>
<dbReference type="PRINTS" id="PR00724">
    <property type="entry name" value="CRBOXYPTASEC"/>
</dbReference>
<evidence type="ECO:0000256" key="2">
    <source>
        <dbReference type="ARBA" id="ARBA00022645"/>
    </source>
</evidence>
<dbReference type="EMBL" id="JABEYC010000804">
    <property type="protein sequence ID" value="KAF4974093.1"/>
    <property type="molecule type" value="Genomic_DNA"/>
</dbReference>
<keyword evidence="2 6" id="KW-0121">Carboxypeptidase</keyword>
<dbReference type="InterPro" id="IPR018202">
    <property type="entry name" value="Ser_caboxypep_ser_AS"/>
</dbReference>
<sequence length="371" mass="41093">MAPSSRKCLALAAMAVTAAAIPVNERSTEQRDGIVYDVFKHAETRSKLSFIKNSGICETTPGVNQYSGYLSVREDAHMWFWFFESRKDPRTAPLVSWFGGGPGNSAQYGMFTQNGPCEIKANSTEPTLREHSVNSYANALYIDQPIGAGFSFGNGGQVNSTKDCSPYVWNFFQAWFAAFPEYDNRDLAVFTESYGGHTGPEIVNYVLYKNIEIEKGDVNGTNINVVALSASNAWFDAGIQERANLEFALENPYRPLINESLYRSLSEEYDATVVDRLERCNKTGTTNDCFSAYQSYFQGLEMPVMESALEKYPDWIMADIRPGGLRPPTNHIEYLQRADIQKAIGARVNYTDGGAASGLIMSGDGKFPSAK</sequence>
<evidence type="ECO:0000256" key="5">
    <source>
        <dbReference type="ARBA" id="ARBA00023180"/>
    </source>
</evidence>
<evidence type="ECO:0000256" key="6">
    <source>
        <dbReference type="RuleBase" id="RU361156"/>
    </source>
</evidence>
<keyword evidence="8" id="KW-1185">Reference proteome</keyword>
<dbReference type="GO" id="GO:0004185">
    <property type="term" value="F:serine-type carboxypeptidase activity"/>
    <property type="evidence" value="ECO:0007669"/>
    <property type="project" value="UniProtKB-UniRule"/>
</dbReference>
<keyword evidence="5" id="KW-0325">Glycoprotein</keyword>
<dbReference type="PROSITE" id="PS00131">
    <property type="entry name" value="CARBOXYPEPT_SER_SER"/>
    <property type="match status" value="1"/>
</dbReference>